<protein>
    <submittedName>
        <fullName evidence="3">Uncharacterized protein</fullName>
    </submittedName>
</protein>
<name>A0AAN8PTD8_PATCE</name>
<comment type="caution">
    <text evidence="3">The sequence shown here is derived from an EMBL/GenBank/DDBJ whole genome shotgun (WGS) entry which is preliminary data.</text>
</comment>
<evidence type="ECO:0000256" key="1">
    <source>
        <dbReference type="SAM" id="Coils"/>
    </source>
</evidence>
<proteinExistence type="predicted"/>
<dbReference type="AlphaFoldDB" id="A0AAN8PTD8"/>
<reference evidence="3 4" key="1">
    <citation type="submission" date="2024-01" db="EMBL/GenBank/DDBJ databases">
        <title>The genome of the rayed Mediterranean limpet Patella caerulea (Linnaeus, 1758).</title>
        <authorList>
            <person name="Anh-Thu Weber A."/>
            <person name="Halstead-Nussloch G."/>
        </authorList>
    </citation>
    <scope>NUCLEOTIDE SEQUENCE [LARGE SCALE GENOMIC DNA]</scope>
    <source>
        <strain evidence="3">AATW-2023a</strain>
        <tissue evidence="3">Whole specimen</tissue>
    </source>
</reference>
<dbReference type="Proteomes" id="UP001347796">
    <property type="component" value="Unassembled WGS sequence"/>
</dbReference>
<sequence>MGATFYFKFLPEVNLMSTIHEHSETMSSLSSSPFSSYQRTFSEVSVEPDLHLDLSGPDLSNVSKELEEYITQLKDSVGNMKNQTRTQNKYIIELTLKYERSLDTIVELNEKIRSLEKEVQEWRIKARSHELSSSMYAHDVNELKDTIVLLRRESIDFNQHHNDEPIVDSTERLELIEDSSMKAKLGVEREVIHKITDDGSTKNKQHKSQIQKINKKLNIKPNTGNRDSILNQNKTLRKYGANFLKPEDIDAYKIRQHPISGSSAMINIPIGTPMTLKNKKPKTLPALPQRPTLSKPSRSFSGHFPDRTPRLSSLVGEKKYNYRKTPKLSTTLPRSADTIVKSITPERKPQTPFKSLLNRRPNT</sequence>
<evidence type="ECO:0000313" key="3">
    <source>
        <dbReference type="EMBL" id="KAK6184782.1"/>
    </source>
</evidence>
<feature type="compositionally biased region" description="Polar residues" evidence="2">
    <location>
        <begin position="291"/>
        <end position="300"/>
    </location>
</feature>
<evidence type="ECO:0000313" key="4">
    <source>
        <dbReference type="Proteomes" id="UP001347796"/>
    </source>
</evidence>
<feature type="coiled-coil region" evidence="1">
    <location>
        <begin position="63"/>
        <end position="132"/>
    </location>
</feature>
<dbReference type="EMBL" id="JAZGQO010000006">
    <property type="protein sequence ID" value="KAK6184782.1"/>
    <property type="molecule type" value="Genomic_DNA"/>
</dbReference>
<keyword evidence="4" id="KW-1185">Reference proteome</keyword>
<organism evidence="3 4">
    <name type="scientific">Patella caerulea</name>
    <name type="common">Rayed Mediterranean limpet</name>
    <dbReference type="NCBI Taxonomy" id="87958"/>
    <lineage>
        <taxon>Eukaryota</taxon>
        <taxon>Metazoa</taxon>
        <taxon>Spiralia</taxon>
        <taxon>Lophotrochozoa</taxon>
        <taxon>Mollusca</taxon>
        <taxon>Gastropoda</taxon>
        <taxon>Patellogastropoda</taxon>
        <taxon>Patelloidea</taxon>
        <taxon>Patellidae</taxon>
        <taxon>Patella</taxon>
    </lineage>
</organism>
<feature type="region of interest" description="Disordered" evidence="2">
    <location>
        <begin position="275"/>
        <end position="363"/>
    </location>
</feature>
<accession>A0AAN8PTD8</accession>
<keyword evidence="1" id="KW-0175">Coiled coil</keyword>
<evidence type="ECO:0000256" key="2">
    <source>
        <dbReference type="SAM" id="MobiDB-lite"/>
    </source>
</evidence>
<gene>
    <name evidence="3" type="ORF">SNE40_007178</name>
</gene>